<keyword evidence="2" id="KW-1185">Reference proteome</keyword>
<evidence type="ECO:0000256" key="1">
    <source>
        <dbReference type="SAM" id="SignalP"/>
    </source>
</evidence>
<evidence type="ECO:0000313" key="2">
    <source>
        <dbReference type="Proteomes" id="UP000887561"/>
    </source>
</evidence>
<name>A0A915M0C8_MELJA</name>
<protein>
    <submittedName>
        <fullName evidence="3">Fatty-acid and retinol-binding protein 1</fullName>
    </submittedName>
</protein>
<organism evidence="2 3">
    <name type="scientific">Meloidogyne javanica</name>
    <name type="common">Root-knot nematode worm</name>
    <dbReference type="NCBI Taxonomy" id="6303"/>
    <lineage>
        <taxon>Eukaryota</taxon>
        <taxon>Metazoa</taxon>
        <taxon>Ecdysozoa</taxon>
        <taxon>Nematoda</taxon>
        <taxon>Chromadorea</taxon>
        <taxon>Rhabditida</taxon>
        <taxon>Tylenchina</taxon>
        <taxon>Tylenchomorpha</taxon>
        <taxon>Tylenchoidea</taxon>
        <taxon>Meloidogynidae</taxon>
        <taxon>Meloidogyninae</taxon>
        <taxon>Meloidogyne</taxon>
        <taxon>Meloidogyne incognita group</taxon>
    </lineage>
</organism>
<dbReference type="Proteomes" id="UP000887561">
    <property type="component" value="Unplaced"/>
</dbReference>
<proteinExistence type="predicted"/>
<dbReference type="AlphaFoldDB" id="A0A915M0C8"/>
<evidence type="ECO:0000313" key="3">
    <source>
        <dbReference type="WBParaSite" id="scaffold21366_cov412.g19686"/>
    </source>
</evidence>
<sequence>MIIRLSLNLWHPSMMFALLLLMQCCVAQHLTEAELKHQKIKLIKETEEKFKKLLEPTLEFDGTNEQIKNRIVIFETEHFGEHVKTVEKFIKILQEFLEEQKKIKFPELETASNFIVPSNPFFQNPAPGAVTNLEGALKKLEEAKNYEHYNALFQHLKAFWLVEKTNSDISESSHHTEASHHDNLSLVPVETLSSQKDDLIDFGGQPDYLAASTAQHNSPHSTGVLAPHQNPLQMVVQNQGQTQHNPHLDQLANAFGPQNELAPQKVENSLHPEFLNLRRTVNNVLRQIMSEFIIGFRYNSYESVDKEFAVINEEALDMLASEYIENLKKLYDKVTTEAVLNDVFNIEIEGWAQHLTDLSFGGFEEAVGKPRTKEIEEIEEFVRHDYKGLDKGFKQSGAIGDEIATKSNNDEFNRAFFELWNSVPNKIPIVQLPDAKRRMMQGVIADLKEFYSQVNSIYFNAYNHEKALKNETPEYKLFEIHYSLLNASHEVYKNMTPMLELFFAVTEHNGKLLKLRIKTWILGEFWLKKAIKDTAEFLNHRKNYMSLFLSNLTEDIEKNLTTWLTHEKGQLRITSNSDIPYKLSILTRIHAGKVLLAYTRMTKHFPAFNFGTDEEYFKEKAQILAETYKEELGLKSKDFQKDMSEKIKEKFKELKEGKPSTSGN</sequence>
<reference evidence="3" key="1">
    <citation type="submission" date="2022-11" db="UniProtKB">
        <authorList>
            <consortium name="WormBaseParasite"/>
        </authorList>
    </citation>
    <scope>IDENTIFICATION</scope>
</reference>
<keyword evidence="1" id="KW-0732">Signal</keyword>
<dbReference type="WBParaSite" id="scaffold21366_cov412.g19686">
    <property type="protein sequence ID" value="scaffold21366_cov412.g19686"/>
    <property type="gene ID" value="scaffold21366_cov412.g19686"/>
</dbReference>
<feature type="chain" id="PRO_5037104552" evidence="1">
    <location>
        <begin position="28"/>
        <end position="664"/>
    </location>
</feature>
<accession>A0A915M0C8</accession>
<feature type="signal peptide" evidence="1">
    <location>
        <begin position="1"/>
        <end position="27"/>
    </location>
</feature>